<evidence type="ECO:0000256" key="1">
    <source>
        <dbReference type="ARBA" id="ARBA00004167"/>
    </source>
</evidence>
<dbReference type="Pfam" id="PF04357">
    <property type="entry name" value="TamB"/>
    <property type="match status" value="1"/>
</dbReference>
<evidence type="ECO:0000256" key="4">
    <source>
        <dbReference type="ARBA" id="ARBA00023136"/>
    </source>
</evidence>
<reference evidence="6 7" key="1">
    <citation type="submission" date="2023-08" db="EMBL/GenBank/DDBJ databases">
        <title>Pleionea litopenaei sp. nov., isolated from stomach of juvenile Litopenaeus vannamei.</title>
        <authorList>
            <person name="Rho A.M."/>
            <person name="Hwang C.Y."/>
        </authorList>
    </citation>
    <scope>NUCLEOTIDE SEQUENCE [LARGE SCALE GENOMIC DNA]</scope>
    <source>
        <strain evidence="6 7">HL-JVS1</strain>
    </source>
</reference>
<dbReference type="GO" id="GO:0097347">
    <property type="term" value="C:TAM protein secretion complex"/>
    <property type="evidence" value="ECO:0007669"/>
    <property type="project" value="TreeGrafter"/>
</dbReference>
<evidence type="ECO:0000259" key="5">
    <source>
        <dbReference type="Pfam" id="PF04357"/>
    </source>
</evidence>
<name>A0AA51X8A4_9GAMM</name>
<dbReference type="RefSeq" id="WP_309203954.1">
    <property type="nucleotide sequence ID" value="NZ_CP133548.1"/>
</dbReference>
<evidence type="ECO:0000256" key="2">
    <source>
        <dbReference type="ARBA" id="ARBA00022692"/>
    </source>
</evidence>
<evidence type="ECO:0000313" key="7">
    <source>
        <dbReference type="Proteomes" id="UP001239782"/>
    </source>
</evidence>
<keyword evidence="7" id="KW-1185">Reference proteome</keyword>
<keyword evidence="2" id="KW-0812">Transmembrane</keyword>
<dbReference type="Proteomes" id="UP001239782">
    <property type="component" value="Chromosome"/>
</dbReference>
<dbReference type="GO" id="GO:0005886">
    <property type="term" value="C:plasma membrane"/>
    <property type="evidence" value="ECO:0007669"/>
    <property type="project" value="InterPro"/>
</dbReference>
<proteinExistence type="predicted"/>
<feature type="domain" description="Translocation and assembly module TamB C-terminal" evidence="5">
    <location>
        <begin position="871"/>
        <end position="1202"/>
    </location>
</feature>
<dbReference type="PANTHER" id="PTHR36985">
    <property type="entry name" value="TRANSLOCATION AND ASSEMBLY MODULE SUBUNIT TAMB"/>
    <property type="match status" value="1"/>
</dbReference>
<keyword evidence="4" id="KW-0472">Membrane</keyword>
<dbReference type="PANTHER" id="PTHR36985:SF1">
    <property type="entry name" value="TRANSLOCATION AND ASSEMBLY MODULE SUBUNIT TAMB"/>
    <property type="match status" value="1"/>
</dbReference>
<protein>
    <submittedName>
        <fullName evidence="6">Translocation/assembly module TamB domain-containing protein</fullName>
    </submittedName>
</protein>
<dbReference type="InterPro" id="IPR007452">
    <property type="entry name" value="TamB_C"/>
</dbReference>
<keyword evidence="3" id="KW-1133">Transmembrane helix</keyword>
<dbReference type="EMBL" id="CP133548">
    <property type="protein sequence ID" value="WMS88734.1"/>
    <property type="molecule type" value="Genomic_DNA"/>
</dbReference>
<evidence type="ECO:0000313" key="6">
    <source>
        <dbReference type="EMBL" id="WMS88734.1"/>
    </source>
</evidence>
<gene>
    <name evidence="6" type="ORF">Q9312_07405</name>
</gene>
<dbReference type="KEGG" id="plei:Q9312_07405"/>
<comment type="subcellular location">
    <subcellularLocation>
        <location evidence="1">Membrane</location>
        <topology evidence="1">Single-pass membrane protein</topology>
    </subcellularLocation>
</comment>
<dbReference type="GO" id="GO:0009306">
    <property type="term" value="P:protein secretion"/>
    <property type="evidence" value="ECO:0007669"/>
    <property type="project" value="InterPro"/>
</dbReference>
<organism evidence="6 7">
    <name type="scientific">Pleionea litopenaei</name>
    <dbReference type="NCBI Taxonomy" id="3070815"/>
    <lineage>
        <taxon>Bacteria</taxon>
        <taxon>Pseudomonadati</taxon>
        <taxon>Pseudomonadota</taxon>
        <taxon>Gammaproteobacteria</taxon>
        <taxon>Oceanospirillales</taxon>
        <taxon>Pleioneaceae</taxon>
        <taxon>Pleionea</taxon>
    </lineage>
</organism>
<accession>A0AA51X8A4</accession>
<evidence type="ECO:0000256" key="3">
    <source>
        <dbReference type="ARBA" id="ARBA00022989"/>
    </source>
</evidence>
<sequence>MKSILRTFLLLILGLFIVSAIAFGWVYNTTEGLQFALNRAQPYLPKELQLGTVQGTLAHGTQIDSVEWRSESMNISGKNISIKCHWLELLFDQVWCSNIHSENINIVTYGNEQESFSSDLHELPIPPDVRLPWIIRLDEVEANSITLLSQSISSQQTLSETQIDDVLLEKFLWQGNALSVENIEAQINQVNLKMSAELSPQDGWPATINAQVKALGHALTLDVSGELLKQSKGKLVFQTSELSEETVRAQGDFELDYNAGKPKLKLLTTLADARLDRIASELVVVQATNQLSLDWPRLESKLSSQFTFNKDELELNQSLQVQSLLDWRHLASGNLVLAGNLEQTVDQYMSLDQIIRPNVPVSLPTQIDLDWRLSNGALELTKGNFQLSEISATVLASANVNKLPYEDLSVSIKTNMDKQPDWLITNIEHLNSVNKLSHKNTHSPLEISSNGSLANITMPQIRAEKLSWNYKSNEKLNVAILLDEAYVELNDLPTLKLHDLQLNANGLLKKHQFQLSTKINQADFEATGEGVLDTGWTLKDFRSTLKHNDQSASITSTQMELLDSGLTIDNLCLQQRGYWCNTGSLVQSDWHLSSSLKLFDVATIQSWSDVLGFSLPFELAGVLNGSATVSGKSDQINQFDIDLKSPVLSFQDTSSALVFTEMVFKSSHQNKTYQLAATWEHFAEQSQWSHFELSSAAGSGQLIAQVNTLNDWSIALEQPQIATNLSSTTSEDSMSFLFEIPISNFQLNLSLQQDKLLGDTYVQLFDNDWAKLDWQSNWPMNTDSRIKGNGEFSLTQFDWLKRWQSRIDELDINWQHKTTFSGTLAHPNFTGNGQLKVQEFVMEELGLNIKDSYLDIQSVMDTFTLQGTLLNQQGKLDLNGEVKISPELSGFANLKGDKLTIIDSKEQKIVVSPKLFAEYKDNHLNVNGDLLIDEAKISVNKIPQNKVSVSEDQILLVNPKLNPSPFTYRVALNLALGETASFTGLGLSSDITGKLKLLAETGQAIKLEGQLRLINGKFEAYKQALEIEQGQLIFLGAADNPGIQIAASRKIDDIKVGVYADGSLLDPKLTLFSEPAMPEENIVALLLTGRSIESLSSNEGNALANAVIGLGVEGANRIAGKIGQALGIESIKITSSSTAETSRVNIETQVNERLSVGYGTTIDSQNQTQTGWIIEYKLTPKLSFEAISGEEISTSLTYRTKFGRDKKNEKESEN</sequence>
<dbReference type="AlphaFoldDB" id="A0AA51X8A4"/>